<dbReference type="Pfam" id="PF00528">
    <property type="entry name" value="BPD_transp_1"/>
    <property type="match status" value="1"/>
</dbReference>
<organism evidence="8 9">
    <name type="scientific">[Ruminococcus] torques</name>
    <dbReference type="NCBI Taxonomy" id="33039"/>
    <lineage>
        <taxon>Bacteria</taxon>
        <taxon>Bacillati</taxon>
        <taxon>Bacillota</taxon>
        <taxon>Clostridia</taxon>
        <taxon>Lachnospirales</taxon>
        <taxon>Lachnospiraceae</taxon>
        <taxon>Mediterraneibacter</taxon>
    </lineage>
</organism>
<keyword evidence="7" id="KW-0813">Transport</keyword>
<evidence type="ECO:0000256" key="3">
    <source>
        <dbReference type="ARBA" id="ARBA00022692"/>
    </source>
</evidence>
<dbReference type="AlphaFoldDB" id="A0A174Z9G7"/>
<evidence type="ECO:0000256" key="1">
    <source>
        <dbReference type="ARBA" id="ARBA00004141"/>
    </source>
</evidence>
<dbReference type="PANTHER" id="PTHR30614:SF37">
    <property type="entry name" value="AMINO-ACID ABC TRANSPORTER PERMEASE PROTEIN YHDX-RELATED"/>
    <property type="match status" value="1"/>
</dbReference>
<dbReference type="SUPFAM" id="SSF161098">
    <property type="entry name" value="MetI-like"/>
    <property type="match status" value="1"/>
</dbReference>
<dbReference type="InterPro" id="IPR035906">
    <property type="entry name" value="MetI-like_sf"/>
</dbReference>
<dbReference type="PROSITE" id="PS50928">
    <property type="entry name" value="ABC_TM1"/>
    <property type="match status" value="1"/>
</dbReference>
<feature type="transmembrane region" description="Helical" evidence="7">
    <location>
        <begin position="61"/>
        <end position="82"/>
    </location>
</feature>
<proteinExistence type="inferred from homology"/>
<evidence type="ECO:0000256" key="2">
    <source>
        <dbReference type="ARBA" id="ARBA00010072"/>
    </source>
</evidence>
<keyword evidence="6 7" id="KW-0472">Membrane</keyword>
<protein>
    <submittedName>
        <fullName evidence="8">Probable amino-acid permease protein yxeN</fullName>
    </submittedName>
</protein>
<dbReference type="Gene3D" id="1.10.3720.10">
    <property type="entry name" value="MetI-like"/>
    <property type="match status" value="1"/>
</dbReference>
<evidence type="ECO:0000256" key="6">
    <source>
        <dbReference type="ARBA" id="ARBA00023136"/>
    </source>
</evidence>
<evidence type="ECO:0000313" key="8">
    <source>
        <dbReference type="EMBL" id="CUQ80856.1"/>
    </source>
</evidence>
<dbReference type="PANTHER" id="PTHR30614">
    <property type="entry name" value="MEMBRANE COMPONENT OF AMINO ACID ABC TRANSPORTER"/>
    <property type="match status" value="1"/>
</dbReference>
<feature type="transmembrane region" description="Helical" evidence="7">
    <location>
        <begin position="34"/>
        <end position="55"/>
    </location>
</feature>
<gene>
    <name evidence="8" type="primary">yxeN</name>
    <name evidence="8" type="ORF">ERS852502_00143</name>
</gene>
<keyword evidence="4" id="KW-0029">Amino-acid transport</keyword>
<dbReference type="EMBL" id="CZBX01000001">
    <property type="protein sequence ID" value="CUQ80856.1"/>
    <property type="molecule type" value="Genomic_DNA"/>
</dbReference>
<keyword evidence="5 7" id="KW-1133">Transmembrane helix</keyword>
<dbReference type="Proteomes" id="UP000078383">
    <property type="component" value="Unassembled WGS sequence"/>
</dbReference>
<name>A0A174Z9G7_9FIRM</name>
<dbReference type="InterPro" id="IPR000515">
    <property type="entry name" value="MetI-like"/>
</dbReference>
<dbReference type="GO" id="GO:0055085">
    <property type="term" value="P:transmembrane transport"/>
    <property type="evidence" value="ECO:0007669"/>
    <property type="project" value="InterPro"/>
</dbReference>
<accession>A0A174Z9G7</accession>
<dbReference type="InterPro" id="IPR043429">
    <property type="entry name" value="ArtM/GltK/GlnP/TcyL/YhdX-like"/>
</dbReference>
<evidence type="ECO:0000256" key="7">
    <source>
        <dbReference type="RuleBase" id="RU363032"/>
    </source>
</evidence>
<sequence>MAESFRSELEAVPVLQMESALALGMNCLQMFRSVILPQAFSISVPAIVANIIFLLKETSVFSAISLISVVLSMAFGILLGMIK</sequence>
<evidence type="ECO:0000256" key="5">
    <source>
        <dbReference type="ARBA" id="ARBA00022989"/>
    </source>
</evidence>
<comment type="subcellular location">
    <subcellularLocation>
        <location evidence="7">Cell membrane</location>
        <topology evidence="7">Multi-pass membrane protein</topology>
    </subcellularLocation>
    <subcellularLocation>
        <location evidence="1">Membrane</location>
        <topology evidence="1">Multi-pass membrane protein</topology>
    </subcellularLocation>
</comment>
<dbReference type="GO" id="GO:0005886">
    <property type="term" value="C:plasma membrane"/>
    <property type="evidence" value="ECO:0007669"/>
    <property type="project" value="UniProtKB-SubCell"/>
</dbReference>
<keyword evidence="3 7" id="KW-0812">Transmembrane</keyword>
<evidence type="ECO:0000313" key="9">
    <source>
        <dbReference type="Proteomes" id="UP000078383"/>
    </source>
</evidence>
<dbReference type="GO" id="GO:0006865">
    <property type="term" value="P:amino acid transport"/>
    <property type="evidence" value="ECO:0007669"/>
    <property type="project" value="UniProtKB-KW"/>
</dbReference>
<evidence type="ECO:0000256" key="4">
    <source>
        <dbReference type="ARBA" id="ARBA00022970"/>
    </source>
</evidence>
<comment type="similarity">
    <text evidence="2">Belongs to the binding-protein-dependent transport system permease family. HisMQ subfamily.</text>
</comment>
<reference evidence="8 9" key="1">
    <citation type="submission" date="2015-09" db="EMBL/GenBank/DDBJ databases">
        <authorList>
            <consortium name="Pathogen Informatics"/>
        </authorList>
    </citation>
    <scope>NUCLEOTIDE SEQUENCE [LARGE SCALE GENOMIC DNA]</scope>
    <source>
        <strain evidence="8 9">2789STDY5834889</strain>
    </source>
</reference>